<dbReference type="InterPro" id="IPR011055">
    <property type="entry name" value="Dup_hybrid_motif"/>
</dbReference>
<evidence type="ECO:0000256" key="6">
    <source>
        <dbReference type="ARBA" id="ARBA00022777"/>
    </source>
</evidence>
<protein>
    <submittedName>
        <fullName evidence="8">PTS glucose transporter subunit IIA</fullName>
    </submittedName>
</protein>
<evidence type="ECO:0000256" key="3">
    <source>
        <dbReference type="ARBA" id="ARBA00022597"/>
    </source>
</evidence>
<evidence type="ECO:0000313" key="8">
    <source>
        <dbReference type="EMBL" id="GAA0595487.1"/>
    </source>
</evidence>
<evidence type="ECO:0000256" key="2">
    <source>
        <dbReference type="ARBA" id="ARBA00022448"/>
    </source>
</evidence>
<keyword evidence="5" id="KW-0598">Phosphotransferase system</keyword>
<dbReference type="NCBIfam" id="TIGR00830">
    <property type="entry name" value="PTBA"/>
    <property type="match status" value="1"/>
</dbReference>
<keyword evidence="4" id="KW-0808">Transferase</keyword>
<reference evidence="8 9" key="1">
    <citation type="journal article" date="2019" name="Int. J. Syst. Evol. Microbiol.">
        <title>The Global Catalogue of Microorganisms (GCM) 10K type strain sequencing project: providing services to taxonomists for standard genome sequencing and annotation.</title>
        <authorList>
            <consortium name="The Broad Institute Genomics Platform"/>
            <consortium name="The Broad Institute Genome Sequencing Center for Infectious Disease"/>
            <person name="Wu L."/>
            <person name="Ma J."/>
        </authorList>
    </citation>
    <scope>NUCLEOTIDE SEQUENCE [LARGE SCALE GENOMIC DNA]</scope>
    <source>
        <strain evidence="8 9">JCM 15395</strain>
    </source>
</reference>
<evidence type="ECO:0000313" key="9">
    <source>
        <dbReference type="Proteomes" id="UP001500866"/>
    </source>
</evidence>
<keyword evidence="3 8" id="KW-0762">Sugar transport</keyword>
<feature type="domain" description="PTS EIIA type-1" evidence="7">
    <location>
        <begin position="29"/>
        <end position="133"/>
    </location>
</feature>
<dbReference type="RefSeq" id="WP_343810761.1">
    <property type="nucleotide sequence ID" value="NZ_BAAADS010000006.1"/>
</dbReference>
<gene>
    <name evidence="8" type="ORF">GCM10009001_09500</name>
</gene>
<dbReference type="EMBL" id="BAAADS010000006">
    <property type="protein sequence ID" value="GAA0595487.1"/>
    <property type="molecule type" value="Genomic_DNA"/>
</dbReference>
<keyword evidence="2" id="KW-0813">Transport</keyword>
<dbReference type="InterPro" id="IPR001127">
    <property type="entry name" value="PTS_EIIA_1_perm"/>
</dbReference>
<dbReference type="PROSITE" id="PS51093">
    <property type="entry name" value="PTS_EIIA_TYPE_1"/>
    <property type="match status" value="1"/>
</dbReference>
<dbReference type="SUPFAM" id="SSF51261">
    <property type="entry name" value="Duplicated hybrid motif"/>
    <property type="match status" value="1"/>
</dbReference>
<comment type="subcellular location">
    <subcellularLocation>
        <location evidence="1">Cytoplasm</location>
    </subcellularLocation>
</comment>
<dbReference type="Proteomes" id="UP001500866">
    <property type="component" value="Unassembled WGS sequence"/>
</dbReference>
<comment type="caution">
    <text evidence="8">The sequence shown here is derived from an EMBL/GenBank/DDBJ whole genome shotgun (WGS) entry which is preliminary data.</text>
</comment>
<dbReference type="InterPro" id="IPR050890">
    <property type="entry name" value="PTS_EIIA_component"/>
</dbReference>
<accession>A0ABN1FQ60</accession>
<dbReference type="Pfam" id="PF00358">
    <property type="entry name" value="PTS_EIIA_1"/>
    <property type="match status" value="1"/>
</dbReference>
<dbReference type="PANTHER" id="PTHR45008">
    <property type="entry name" value="PTS SYSTEM GLUCOSE-SPECIFIC EIIA COMPONENT"/>
    <property type="match status" value="1"/>
</dbReference>
<name>A0ABN1FQ60_9BACI</name>
<sequence length="160" mass="17335">MFKNLFGKKEVSVAAPMNGNLVQLSDVPDPVFNQKMMGDGIAIQPDDGKVVAPVDGEIIQIPETKHAIGLRTADGVEILIHIGLESVSLKGEGFTVKTEVGKSVSTGDELLEFDLEYVREHAADTVTPIVITNSQETEKTFVMTEEKSCKAAETVIITYK</sequence>
<evidence type="ECO:0000256" key="5">
    <source>
        <dbReference type="ARBA" id="ARBA00022683"/>
    </source>
</evidence>
<evidence type="ECO:0000256" key="4">
    <source>
        <dbReference type="ARBA" id="ARBA00022679"/>
    </source>
</evidence>
<evidence type="ECO:0000256" key="1">
    <source>
        <dbReference type="ARBA" id="ARBA00004496"/>
    </source>
</evidence>
<organism evidence="8 9">
    <name type="scientific">Virgibacillus siamensis</name>
    <dbReference type="NCBI Taxonomy" id="480071"/>
    <lineage>
        <taxon>Bacteria</taxon>
        <taxon>Bacillati</taxon>
        <taxon>Bacillota</taxon>
        <taxon>Bacilli</taxon>
        <taxon>Bacillales</taxon>
        <taxon>Bacillaceae</taxon>
        <taxon>Virgibacillus</taxon>
    </lineage>
</organism>
<proteinExistence type="predicted"/>
<dbReference type="Gene3D" id="2.70.70.10">
    <property type="entry name" value="Glucose Permease (Domain IIA)"/>
    <property type="match status" value="1"/>
</dbReference>
<keyword evidence="6" id="KW-0418">Kinase</keyword>
<dbReference type="PANTHER" id="PTHR45008:SF1">
    <property type="entry name" value="PTS SYSTEM GLUCOSE-SPECIFIC EIIA COMPONENT"/>
    <property type="match status" value="1"/>
</dbReference>
<evidence type="ECO:0000259" key="7">
    <source>
        <dbReference type="PROSITE" id="PS51093"/>
    </source>
</evidence>
<keyword evidence="9" id="KW-1185">Reference proteome</keyword>